<reference evidence="5" key="1">
    <citation type="submission" date="2021-01" db="EMBL/GenBank/DDBJ databases">
        <authorList>
            <person name="Corre E."/>
            <person name="Pelletier E."/>
            <person name="Niang G."/>
            <person name="Scheremetjew M."/>
            <person name="Finn R."/>
            <person name="Kale V."/>
            <person name="Holt S."/>
            <person name="Cochrane G."/>
            <person name="Meng A."/>
            <person name="Brown T."/>
            <person name="Cohen L."/>
        </authorList>
    </citation>
    <scope>NUCLEOTIDE SEQUENCE</scope>
    <source>
        <strain evidence="5">NIES-2562</strain>
    </source>
</reference>
<dbReference type="PROSITE" id="PS00018">
    <property type="entry name" value="EF_HAND_1"/>
    <property type="match status" value="1"/>
</dbReference>
<feature type="domain" description="EF-hand" evidence="4">
    <location>
        <begin position="99"/>
        <end position="134"/>
    </location>
</feature>
<keyword evidence="2" id="KW-0106">Calcium</keyword>
<dbReference type="SUPFAM" id="SSF47473">
    <property type="entry name" value="EF-hand"/>
    <property type="match status" value="1"/>
</dbReference>
<dbReference type="PROSITE" id="PS50222">
    <property type="entry name" value="EF_HAND_2"/>
    <property type="match status" value="3"/>
</dbReference>
<dbReference type="InterPro" id="IPR050145">
    <property type="entry name" value="Centrin_CML-like"/>
</dbReference>
<dbReference type="GO" id="GO:0005509">
    <property type="term" value="F:calcium ion binding"/>
    <property type="evidence" value="ECO:0007669"/>
    <property type="project" value="InterPro"/>
</dbReference>
<dbReference type="AlphaFoldDB" id="A0A7S3D8C7"/>
<dbReference type="Pfam" id="PF13499">
    <property type="entry name" value="EF-hand_7"/>
    <property type="match status" value="1"/>
</dbReference>
<dbReference type="EMBL" id="HBIB01018585">
    <property type="protein sequence ID" value="CAE0249862.1"/>
    <property type="molecule type" value="Transcribed_RNA"/>
</dbReference>
<feature type="domain" description="EF-hand" evidence="4">
    <location>
        <begin position="136"/>
        <end position="171"/>
    </location>
</feature>
<dbReference type="InterPro" id="IPR002048">
    <property type="entry name" value="EF_hand_dom"/>
</dbReference>
<dbReference type="PANTHER" id="PTHR23050">
    <property type="entry name" value="CALCIUM BINDING PROTEIN"/>
    <property type="match status" value="1"/>
</dbReference>
<dbReference type="InterPro" id="IPR018247">
    <property type="entry name" value="EF_Hand_1_Ca_BS"/>
</dbReference>
<proteinExistence type="predicted"/>
<protein>
    <recommendedName>
        <fullName evidence="4">EF-hand domain-containing protein</fullName>
    </recommendedName>
</protein>
<dbReference type="SMART" id="SM00054">
    <property type="entry name" value="EFh"/>
    <property type="match status" value="3"/>
</dbReference>
<organism evidence="5">
    <name type="scientific">Palpitomonas bilix</name>
    <dbReference type="NCBI Taxonomy" id="652834"/>
    <lineage>
        <taxon>Eukaryota</taxon>
        <taxon>Eukaryota incertae sedis</taxon>
    </lineage>
</organism>
<feature type="compositionally biased region" description="Basic and acidic residues" evidence="3">
    <location>
        <begin position="1"/>
        <end position="19"/>
    </location>
</feature>
<name>A0A7S3D8C7_9EUKA</name>
<dbReference type="CDD" id="cd00051">
    <property type="entry name" value="EFh"/>
    <property type="match status" value="1"/>
</dbReference>
<evidence type="ECO:0000313" key="5">
    <source>
        <dbReference type="EMBL" id="CAE0249862.1"/>
    </source>
</evidence>
<keyword evidence="1" id="KW-0677">Repeat</keyword>
<feature type="domain" description="EF-hand" evidence="4">
    <location>
        <begin position="34"/>
        <end position="69"/>
    </location>
</feature>
<accession>A0A7S3D8C7</accession>
<evidence type="ECO:0000256" key="2">
    <source>
        <dbReference type="ARBA" id="ARBA00022837"/>
    </source>
</evidence>
<sequence>MAGEDTPKRKTQPIERRGESLGAVRRNEYGGVYVDEEELRAAFNFFDTQGKGHIVPADLRSRLGIFYKTLPAREYRFLISEPEFNLKTLTRLLENNEITNFDPVREAFKVYDPHDTGYIDVDTLRHIFSNLGFGELSPDDVDILIKTADVDGDGKISLEDFRGMFEYNRQLEESGEAEKLISEALEKRLQGKN</sequence>
<dbReference type="InterPro" id="IPR011992">
    <property type="entry name" value="EF-hand-dom_pair"/>
</dbReference>
<dbReference type="FunFam" id="1.10.238.10:FF:000001">
    <property type="entry name" value="Calmodulin 1"/>
    <property type="match status" value="1"/>
</dbReference>
<evidence type="ECO:0000256" key="3">
    <source>
        <dbReference type="SAM" id="MobiDB-lite"/>
    </source>
</evidence>
<dbReference type="Gene3D" id="1.10.238.10">
    <property type="entry name" value="EF-hand"/>
    <property type="match status" value="1"/>
</dbReference>
<feature type="region of interest" description="Disordered" evidence="3">
    <location>
        <begin position="1"/>
        <end position="21"/>
    </location>
</feature>
<gene>
    <name evidence="5" type="ORF">PBIL07802_LOCUS12062</name>
</gene>
<evidence type="ECO:0000256" key="1">
    <source>
        <dbReference type="ARBA" id="ARBA00022737"/>
    </source>
</evidence>
<evidence type="ECO:0000259" key="4">
    <source>
        <dbReference type="PROSITE" id="PS50222"/>
    </source>
</evidence>